<accession>A0A0S4J2I2</accession>
<dbReference type="InterPro" id="IPR007239">
    <property type="entry name" value="Atg5"/>
</dbReference>
<feature type="domain" description="Autophagy protein ATG5 UblA" evidence="2">
    <location>
        <begin position="6"/>
        <end position="102"/>
    </location>
</feature>
<keyword evidence="4" id="KW-1185">Reference proteome</keyword>
<dbReference type="InterPro" id="IPR048939">
    <property type="entry name" value="ATG5_UblA"/>
</dbReference>
<dbReference type="InterPro" id="IPR042527">
    <property type="entry name" value="Atg5_UblA_dom_sf"/>
</dbReference>
<dbReference type="Gene3D" id="3.10.20.620">
    <property type="match status" value="1"/>
</dbReference>
<protein>
    <recommendedName>
        <fullName evidence="2">Autophagy protein ATG5 UblA domain-containing protein</fullName>
    </recommendedName>
</protein>
<feature type="region of interest" description="Disordered" evidence="1">
    <location>
        <begin position="145"/>
        <end position="165"/>
    </location>
</feature>
<dbReference type="GO" id="GO:0044233">
    <property type="term" value="C:mitochondria-associated endoplasmic reticulum membrane contact site"/>
    <property type="evidence" value="ECO:0007669"/>
    <property type="project" value="TreeGrafter"/>
</dbReference>
<dbReference type="GO" id="GO:0019776">
    <property type="term" value="F:Atg8-family ligase activity"/>
    <property type="evidence" value="ECO:0007669"/>
    <property type="project" value="TreeGrafter"/>
</dbReference>
<dbReference type="GO" id="GO:0006995">
    <property type="term" value="P:cellular response to nitrogen starvation"/>
    <property type="evidence" value="ECO:0007669"/>
    <property type="project" value="TreeGrafter"/>
</dbReference>
<name>A0A0S4J2I2_BODSA</name>
<dbReference type="GO" id="GO:0034274">
    <property type="term" value="C:Atg12-Atg5-Atg16 complex"/>
    <property type="evidence" value="ECO:0007669"/>
    <property type="project" value="TreeGrafter"/>
</dbReference>
<dbReference type="GO" id="GO:0005776">
    <property type="term" value="C:autophagosome"/>
    <property type="evidence" value="ECO:0007669"/>
    <property type="project" value="TreeGrafter"/>
</dbReference>
<gene>
    <name evidence="3" type="ORF">BSAL_81960</name>
</gene>
<dbReference type="PANTHER" id="PTHR13040">
    <property type="entry name" value="AUTOPHAGY PROTEIN 5"/>
    <property type="match status" value="1"/>
</dbReference>
<proteinExistence type="predicted"/>
<dbReference type="Pfam" id="PF20638">
    <property type="entry name" value="ATG5_UblA"/>
    <property type="match status" value="1"/>
</dbReference>
<dbReference type="Proteomes" id="UP000051952">
    <property type="component" value="Unassembled WGS sequence"/>
</dbReference>
<dbReference type="GO" id="GO:0034045">
    <property type="term" value="C:phagophore assembly site membrane"/>
    <property type="evidence" value="ECO:0007669"/>
    <property type="project" value="TreeGrafter"/>
</dbReference>
<reference evidence="4" key="1">
    <citation type="submission" date="2015-09" db="EMBL/GenBank/DDBJ databases">
        <authorList>
            <consortium name="Pathogen Informatics"/>
        </authorList>
    </citation>
    <scope>NUCLEOTIDE SEQUENCE [LARGE SCALE GENOMIC DNA]</scope>
    <source>
        <strain evidence="4">Lake Konstanz</strain>
    </source>
</reference>
<dbReference type="VEuPathDB" id="TriTrypDB:BSAL_81960"/>
<dbReference type="GO" id="GO:0061908">
    <property type="term" value="C:phagophore"/>
    <property type="evidence" value="ECO:0007669"/>
    <property type="project" value="TreeGrafter"/>
</dbReference>
<evidence type="ECO:0000256" key="1">
    <source>
        <dbReference type="SAM" id="MobiDB-lite"/>
    </source>
</evidence>
<dbReference type="EMBL" id="CYKH01000895">
    <property type="protein sequence ID" value="CUG60003.1"/>
    <property type="molecule type" value="Genomic_DNA"/>
</dbReference>
<dbReference type="PANTHER" id="PTHR13040:SF2">
    <property type="entry name" value="AUTOPHAGY PROTEIN 5"/>
    <property type="match status" value="1"/>
</dbReference>
<dbReference type="GO" id="GO:0034727">
    <property type="term" value="P:piecemeal microautophagy of the nucleus"/>
    <property type="evidence" value="ECO:0007669"/>
    <property type="project" value="TreeGrafter"/>
</dbReference>
<evidence type="ECO:0000313" key="3">
    <source>
        <dbReference type="EMBL" id="CUG60003.1"/>
    </source>
</evidence>
<dbReference type="GO" id="GO:0000422">
    <property type="term" value="P:autophagy of mitochondrion"/>
    <property type="evidence" value="ECO:0007669"/>
    <property type="project" value="TreeGrafter"/>
</dbReference>
<evidence type="ECO:0000313" key="4">
    <source>
        <dbReference type="Proteomes" id="UP000051952"/>
    </source>
</evidence>
<dbReference type="AlphaFoldDB" id="A0A0S4J2I2"/>
<evidence type="ECO:0000259" key="2">
    <source>
        <dbReference type="Pfam" id="PF20638"/>
    </source>
</evidence>
<organism evidence="3 4">
    <name type="scientific">Bodo saltans</name>
    <name type="common">Flagellated protozoan</name>
    <dbReference type="NCBI Taxonomy" id="75058"/>
    <lineage>
        <taxon>Eukaryota</taxon>
        <taxon>Discoba</taxon>
        <taxon>Euglenozoa</taxon>
        <taxon>Kinetoplastea</taxon>
        <taxon>Metakinetoplastina</taxon>
        <taxon>Eubodonida</taxon>
        <taxon>Bodonidae</taxon>
        <taxon>Bodo</taxon>
    </lineage>
</organism>
<sequence length="404" mass="43333">MADSIGCVPLVIGLCPRDNHREDAVPEPLVLLLPRSSYLMSVAHLVREAFAAFVPTIGKPLAVWLCRGGGGNNNNSGVERPLPWHYPIGVLFDLLSPSSSSNFNSQSSSSPQTARPLFLTARMTPVVEESPSDVPLCVIGTGRLDPHSGTEDNASSPAFSVDDSKREKREVQHAVSVFIRQCLKASLASSFGTTRHYFTLDPASSEALSNALVATDEEFLLEGGLTRFRKSREALLKQATVTHPTKYLIAVYDAQLDSIAPKMTTVSAAQVHSTDVSSSGSGGGGHGDQKDVFTFAHLLAMAAANLGGSDVFFSLATITTSVASVGSPSSTEGHLPLLSRGEVDLMLDEFHDSRARRMEKDGGRLLILVDGIEIPMKAPASLVLKHFLGYDYRLHIVLAKKPIE</sequence>
<dbReference type="OrthoDB" id="272162at2759"/>